<proteinExistence type="predicted"/>
<evidence type="ECO:0000313" key="2">
    <source>
        <dbReference type="Proteomes" id="UP001498398"/>
    </source>
</evidence>
<gene>
    <name evidence="1" type="ORF">VKT23_019927</name>
</gene>
<comment type="caution">
    <text evidence="1">The sequence shown here is derived from an EMBL/GenBank/DDBJ whole genome shotgun (WGS) entry which is preliminary data.</text>
</comment>
<evidence type="ECO:0000313" key="1">
    <source>
        <dbReference type="EMBL" id="KAK7434924.1"/>
    </source>
</evidence>
<protein>
    <submittedName>
        <fullName evidence="1">Uncharacterized protein</fullName>
    </submittedName>
</protein>
<organism evidence="1 2">
    <name type="scientific">Marasmiellus scandens</name>
    <dbReference type="NCBI Taxonomy" id="2682957"/>
    <lineage>
        <taxon>Eukaryota</taxon>
        <taxon>Fungi</taxon>
        <taxon>Dikarya</taxon>
        <taxon>Basidiomycota</taxon>
        <taxon>Agaricomycotina</taxon>
        <taxon>Agaricomycetes</taxon>
        <taxon>Agaricomycetidae</taxon>
        <taxon>Agaricales</taxon>
        <taxon>Marasmiineae</taxon>
        <taxon>Omphalotaceae</taxon>
        <taxon>Marasmiellus</taxon>
    </lineage>
</organism>
<accession>A0ABR1IKE5</accession>
<name>A0ABR1IKE5_9AGAR</name>
<sequence length="239" mass="26517">MQDMVKDCPEGITGVLRRGCVVTIARDGFCCMLIGDYDISSLKKYPALKKTAPASFSKARTECCHVLSLSTLQKAGPENPKHEQQREHASSGLTILERFGLGSFVVKMLERDDVRHLSNNPTLSSDLHDLFANLHLWLEGTGNANEYIICGDEDIRTLRHLPQRTVTFKNYASPRDLPLPDPTLLALHATCARVFCMSGADDYYEKMYEDAEELLVLAADGSSADILAEQMKRIPIADA</sequence>
<dbReference type="EMBL" id="JBANRG010000114">
    <property type="protein sequence ID" value="KAK7434924.1"/>
    <property type="molecule type" value="Genomic_DNA"/>
</dbReference>
<keyword evidence="2" id="KW-1185">Reference proteome</keyword>
<reference evidence="1 2" key="1">
    <citation type="submission" date="2024-01" db="EMBL/GenBank/DDBJ databases">
        <title>A draft genome for the cacao thread blight pathogen Marasmiellus scandens.</title>
        <authorList>
            <person name="Baruah I.K."/>
            <person name="Leung J."/>
            <person name="Bukari Y."/>
            <person name="Amoako-Attah I."/>
            <person name="Meinhardt L.W."/>
            <person name="Bailey B.A."/>
            <person name="Cohen S.P."/>
        </authorList>
    </citation>
    <scope>NUCLEOTIDE SEQUENCE [LARGE SCALE GENOMIC DNA]</scope>
    <source>
        <strain evidence="1 2">GH-19</strain>
    </source>
</reference>
<dbReference type="Proteomes" id="UP001498398">
    <property type="component" value="Unassembled WGS sequence"/>
</dbReference>